<keyword evidence="1" id="KW-0812">Transmembrane</keyword>
<protein>
    <recommendedName>
        <fullName evidence="3">DUF4129 domain-containing protein</fullName>
    </recommendedName>
</protein>
<evidence type="ECO:0008006" key="3">
    <source>
        <dbReference type="Google" id="ProtNLM"/>
    </source>
</evidence>
<sequence length="211" mass="24082">MLPIAAVAQQTGTAQQKHAELMQDKTLQFEFTQPDKPKPPPKGFAALIKFFEFIAPLFKLVFWAGLVVLVVGFFWLVLRELIKTKWAKPVKKPDAEKPQIQMAQPEQKAAKALLEQADQLASNGRFSEAVHLLLFRSIEEIERHLPGHIKRAQTSREIELLTSMPAQPRCGFEQIRLAVERSFFGQKTINAQNYQTCRAAYENFAFSAEWK</sequence>
<reference evidence="2" key="1">
    <citation type="submission" date="2018-06" db="EMBL/GenBank/DDBJ databases">
        <authorList>
            <person name="Zhirakovskaya E."/>
        </authorList>
    </citation>
    <scope>NUCLEOTIDE SEQUENCE</scope>
</reference>
<evidence type="ECO:0000256" key="1">
    <source>
        <dbReference type="SAM" id="Phobius"/>
    </source>
</evidence>
<name>A0A3B0R2N9_9ZZZZ</name>
<dbReference type="EMBL" id="UOEE01000046">
    <property type="protein sequence ID" value="VAV87714.1"/>
    <property type="molecule type" value="Genomic_DNA"/>
</dbReference>
<dbReference type="AlphaFoldDB" id="A0A3B0R2N9"/>
<gene>
    <name evidence="2" type="ORF">MNBD_ALPHA06-669</name>
</gene>
<accession>A0A3B0R2N9</accession>
<proteinExistence type="predicted"/>
<evidence type="ECO:0000313" key="2">
    <source>
        <dbReference type="EMBL" id="VAV87714.1"/>
    </source>
</evidence>
<organism evidence="2">
    <name type="scientific">hydrothermal vent metagenome</name>
    <dbReference type="NCBI Taxonomy" id="652676"/>
    <lineage>
        <taxon>unclassified sequences</taxon>
        <taxon>metagenomes</taxon>
        <taxon>ecological metagenomes</taxon>
    </lineage>
</organism>
<keyword evidence="1" id="KW-1133">Transmembrane helix</keyword>
<keyword evidence="1" id="KW-0472">Membrane</keyword>
<feature type="transmembrane region" description="Helical" evidence="1">
    <location>
        <begin position="60"/>
        <end position="78"/>
    </location>
</feature>